<evidence type="ECO:0000313" key="2">
    <source>
        <dbReference type="Proteomes" id="UP000554482"/>
    </source>
</evidence>
<gene>
    <name evidence="1" type="ORF">FRX31_013377</name>
</gene>
<keyword evidence="2" id="KW-1185">Reference proteome</keyword>
<reference evidence="1 2" key="1">
    <citation type="submission" date="2020-06" db="EMBL/GenBank/DDBJ databases">
        <title>Transcriptomic and genomic resources for Thalictrum thalictroides and T. hernandezii: Facilitating candidate gene discovery in an emerging model plant lineage.</title>
        <authorList>
            <person name="Arias T."/>
            <person name="Riano-Pachon D.M."/>
            <person name="Di Stilio V.S."/>
        </authorList>
    </citation>
    <scope>NUCLEOTIDE SEQUENCE [LARGE SCALE GENOMIC DNA]</scope>
    <source>
        <strain evidence="2">cv. WT478/WT964</strain>
        <tissue evidence="1">Leaves</tissue>
    </source>
</reference>
<dbReference type="SUPFAM" id="SSF56219">
    <property type="entry name" value="DNase I-like"/>
    <property type="match status" value="1"/>
</dbReference>
<sequence>MVQRKINDWAGVNNNSKDHRGRIWILWDNNFLKVAALHMTDQVIHCQVQDIIADTQYMLSIVYGRNNRRDREQLWKDMIAFARNCVGNKPWILLGDFNVCKEINEKLGGSRLHPRDLNDFVTCLDDCGIEDIKATGALYTWSNRHEGIERIMCKLDRCLVNLQWCNTFNDAEGYFPPPGVSDHSPIILKWPSTDDKAQPPFRFFNHWVDHAEFRDIVLEAWNCEGTDNPMIRLYTKLKLLKGKLKIWSRKNFSDLQEKVNKAKEVLDRVQMAIQANPLDTQLASMENTALKEYNAATKEEAASAKQKAGSTWALLGDDNTEFFHKCIKGNRSRNSILRLEGHNNQVLTNKKDIASEIVQHYKQGLGQSSGTVYPTDLWEHIQLNKQVP</sequence>
<dbReference type="PANTHER" id="PTHR33710">
    <property type="entry name" value="BNAC02G09200D PROTEIN"/>
    <property type="match status" value="1"/>
</dbReference>
<dbReference type="EMBL" id="JABWDY010015188">
    <property type="protein sequence ID" value="KAF5197036.1"/>
    <property type="molecule type" value="Genomic_DNA"/>
</dbReference>
<dbReference type="Gene3D" id="3.60.10.10">
    <property type="entry name" value="Endonuclease/exonuclease/phosphatase"/>
    <property type="match status" value="1"/>
</dbReference>
<dbReference type="AlphaFoldDB" id="A0A7J6WHZ0"/>
<dbReference type="PANTHER" id="PTHR33710:SF64">
    <property type="entry name" value="ENDONUCLEASE_EXONUCLEASE_PHOSPHATASE DOMAIN-CONTAINING PROTEIN"/>
    <property type="match status" value="1"/>
</dbReference>
<dbReference type="Proteomes" id="UP000554482">
    <property type="component" value="Unassembled WGS sequence"/>
</dbReference>
<organism evidence="1 2">
    <name type="scientific">Thalictrum thalictroides</name>
    <name type="common">Rue-anemone</name>
    <name type="synonym">Anemone thalictroides</name>
    <dbReference type="NCBI Taxonomy" id="46969"/>
    <lineage>
        <taxon>Eukaryota</taxon>
        <taxon>Viridiplantae</taxon>
        <taxon>Streptophyta</taxon>
        <taxon>Embryophyta</taxon>
        <taxon>Tracheophyta</taxon>
        <taxon>Spermatophyta</taxon>
        <taxon>Magnoliopsida</taxon>
        <taxon>Ranunculales</taxon>
        <taxon>Ranunculaceae</taxon>
        <taxon>Thalictroideae</taxon>
        <taxon>Thalictrum</taxon>
    </lineage>
</organism>
<comment type="caution">
    <text evidence="1">The sequence shown here is derived from an EMBL/GenBank/DDBJ whole genome shotgun (WGS) entry which is preliminary data.</text>
</comment>
<name>A0A7J6WHZ0_THATH</name>
<evidence type="ECO:0000313" key="1">
    <source>
        <dbReference type="EMBL" id="KAF5197036.1"/>
    </source>
</evidence>
<dbReference type="InterPro" id="IPR036691">
    <property type="entry name" value="Endo/exonu/phosph_ase_sf"/>
</dbReference>
<proteinExistence type="predicted"/>
<dbReference type="OrthoDB" id="1742140at2759"/>
<protein>
    <submittedName>
        <fullName evidence="1">Dnase i-like superfamily protein</fullName>
    </submittedName>
</protein>
<accession>A0A7J6WHZ0</accession>